<sequence>KGQKTYNSWDSLVVTHPTTSQPVKCLICGERTGSNVLNCLWSYVKDFCELSGLCIEGCGEEHREDLIWTVWFQAVGRREDPERLTYGRDRNF</sequence>
<proteinExistence type="predicted"/>
<dbReference type="AlphaFoldDB" id="A0A6A6EUL2"/>
<dbReference type="OrthoDB" id="3763505at2759"/>
<feature type="non-terminal residue" evidence="1">
    <location>
        <position position="1"/>
    </location>
</feature>
<dbReference type="Proteomes" id="UP000800200">
    <property type="component" value="Unassembled WGS sequence"/>
</dbReference>
<name>A0A6A6EUL2_9PEZI</name>
<evidence type="ECO:0000313" key="2">
    <source>
        <dbReference type="Proteomes" id="UP000800200"/>
    </source>
</evidence>
<keyword evidence="2" id="KW-1185">Reference proteome</keyword>
<organism evidence="1 2">
    <name type="scientific">Zopfia rhizophila CBS 207.26</name>
    <dbReference type="NCBI Taxonomy" id="1314779"/>
    <lineage>
        <taxon>Eukaryota</taxon>
        <taxon>Fungi</taxon>
        <taxon>Dikarya</taxon>
        <taxon>Ascomycota</taxon>
        <taxon>Pezizomycotina</taxon>
        <taxon>Dothideomycetes</taxon>
        <taxon>Dothideomycetes incertae sedis</taxon>
        <taxon>Zopfiaceae</taxon>
        <taxon>Zopfia</taxon>
    </lineage>
</organism>
<protein>
    <submittedName>
        <fullName evidence="1">Uncharacterized protein</fullName>
    </submittedName>
</protein>
<gene>
    <name evidence="1" type="ORF">K469DRAFT_546205</name>
</gene>
<evidence type="ECO:0000313" key="1">
    <source>
        <dbReference type="EMBL" id="KAF2195817.1"/>
    </source>
</evidence>
<accession>A0A6A6EUL2</accession>
<reference evidence="1" key="1">
    <citation type="journal article" date="2020" name="Stud. Mycol.">
        <title>101 Dothideomycetes genomes: a test case for predicting lifestyles and emergence of pathogens.</title>
        <authorList>
            <person name="Haridas S."/>
            <person name="Albert R."/>
            <person name="Binder M."/>
            <person name="Bloem J."/>
            <person name="Labutti K."/>
            <person name="Salamov A."/>
            <person name="Andreopoulos B."/>
            <person name="Baker S."/>
            <person name="Barry K."/>
            <person name="Bills G."/>
            <person name="Bluhm B."/>
            <person name="Cannon C."/>
            <person name="Castanera R."/>
            <person name="Culley D."/>
            <person name="Daum C."/>
            <person name="Ezra D."/>
            <person name="Gonzalez J."/>
            <person name="Henrissat B."/>
            <person name="Kuo A."/>
            <person name="Liang C."/>
            <person name="Lipzen A."/>
            <person name="Lutzoni F."/>
            <person name="Magnuson J."/>
            <person name="Mondo S."/>
            <person name="Nolan M."/>
            <person name="Ohm R."/>
            <person name="Pangilinan J."/>
            <person name="Park H.-J."/>
            <person name="Ramirez L."/>
            <person name="Alfaro M."/>
            <person name="Sun H."/>
            <person name="Tritt A."/>
            <person name="Yoshinaga Y."/>
            <person name="Zwiers L.-H."/>
            <person name="Turgeon B."/>
            <person name="Goodwin S."/>
            <person name="Spatafora J."/>
            <person name="Crous P."/>
            <person name="Grigoriev I."/>
        </authorList>
    </citation>
    <scope>NUCLEOTIDE SEQUENCE</scope>
    <source>
        <strain evidence="1">CBS 207.26</strain>
    </source>
</reference>
<dbReference type="EMBL" id="ML994610">
    <property type="protein sequence ID" value="KAF2195817.1"/>
    <property type="molecule type" value="Genomic_DNA"/>
</dbReference>